<dbReference type="Pfam" id="PF02469">
    <property type="entry name" value="Fasciclin"/>
    <property type="match status" value="4"/>
</dbReference>
<dbReference type="AlphaFoldDB" id="A0A7X8SKW4"/>
<dbReference type="SMART" id="SM00554">
    <property type="entry name" value="FAS1"/>
    <property type="match status" value="4"/>
</dbReference>
<dbReference type="SUPFAM" id="SSF82153">
    <property type="entry name" value="FAS1 domain"/>
    <property type="match status" value="4"/>
</dbReference>
<proteinExistence type="predicted"/>
<organism evidence="2 3">
    <name type="scientific">Flammeovirga agarivorans</name>
    <dbReference type="NCBI Taxonomy" id="2726742"/>
    <lineage>
        <taxon>Bacteria</taxon>
        <taxon>Pseudomonadati</taxon>
        <taxon>Bacteroidota</taxon>
        <taxon>Cytophagia</taxon>
        <taxon>Cytophagales</taxon>
        <taxon>Flammeovirgaceae</taxon>
        <taxon>Flammeovirga</taxon>
    </lineage>
</organism>
<evidence type="ECO:0000313" key="2">
    <source>
        <dbReference type="EMBL" id="NLR92020.1"/>
    </source>
</evidence>
<feature type="domain" description="FAS1" evidence="1">
    <location>
        <begin position="39"/>
        <end position="173"/>
    </location>
</feature>
<protein>
    <submittedName>
        <fullName evidence="2">Fasciclin domain-containing protein</fullName>
    </submittedName>
</protein>
<dbReference type="InterPro" id="IPR050904">
    <property type="entry name" value="Adhesion/Biosynth-related"/>
</dbReference>
<feature type="domain" description="FAS1" evidence="1">
    <location>
        <begin position="178"/>
        <end position="306"/>
    </location>
</feature>
<dbReference type="PROSITE" id="PS50213">
    <property type="entry name" value="FAS1"/>
    <property type="match status" value="4"/>
</dbReference>
<dbReference type="EMBL" id="JABAIL010000003">
    <property type="protein sequence ID" value="NLR92020.1"/>
    <property type="molecule type" value="Genomic_DNA"/>
</dbReference>
<name>A0A7X8SKW4_9BACT</name>
<accession>A0A7X8SKW4</accession>
<evidence type="ECO:0000259" key="1">
    <source>
        <dbReference type="PROSITE" id="PS50213"/>
    </source>
</evidence>
<dbReference type="PROSITE" id="PS51257">
    <property type="entry name" value="PROKAR_LIPOPROTEIN"/>
    <property type="match status" value="1"/>
</dbReference>
<dbReference type="InterPro" id="IPR000782">
    <property type="entry name" value="FAS1_domain"/>
</dbReference>
<sequence>MRTINLFKIMLTIGLFGLFTSCSDDDNDNPTNLPAVEEAQTIAGIASSTDDFSTLTSALTDAQLVSVFADLGGDYTVFAPTNDAFNKLLAAENGISSFDDLSDEALDKLLKHHVVQGSVFSSDLSDGQMVETLAGTMLEVDITDGVVTVGGAQVTAVDVEASNGVIHVISDVMVTTEALTIAQVAISNPSFTTLVSALSQAELVATFSNADADYTVFAPTNDAFTAAKVSLSEVEKMDLQRLLMHHVAEGTTLSRSLSDGMEVPTLISTDLNVAVSASGVMIDEANVTAADIKTINGVIHVIDGVLKPTTIYDLAKEAGSFSSLLGALDATELTSLVDMDGTTDYTVFAPTDDAFEMVDLTGLSTEYIARILAHHVVENTNLSGSLENGQMVTTLAGTKLEISKSEGVQVGRVNVVQADLVASNGVIHVVDEVLLPNTIYDVAMRAGSFTSLLGALEATDLASTFNMDGDMEYTVFAPTDDAFSNVDVSTLTTEELANVLKHHVVSSKVLSTALSDGQMVTTLAGTTLTVSISDNNTVMIGNATVSTANVEASNGVIHIIDTVLLP</sequence>
<dbReference type="RefSeq" id="WP_168882726.1">
    <property type="nucleotide sequence ID" value="NZ_JABAIL010000003.1"/>
</dbReference>
<feature type="domain" description="FAS1" evidence="1">
    <location>
        <begin position="308"/>
        <end position="434"/>
    </location>
</feature>
<dbReference type="Gene3D" id="2.30.180.10">
    <property type="entry name" value="FAS1 domain"/>
    <property type="match status" value="4"/>
</dbReference>
<comment type="caution">
    <text evidence="2">The sequence shown here is derived from an EMBL/GenBank/DDBJ whole genome shotgun (WGS) entry which is preliminary data.</text>
</comment>
<reference evidence="2 3" key="1">
    <citation type="submission" date="2020-04" db="EMBL/GenBank/DDBJ databases">
        <title>Flammeovirga sp. SR4, a novel species isolated from seawater.</title>
        <authorList>
            <person name="Wang X."/>
        </authorList>
    </citation>
    <scope>NUCLEOTIDE SEQUENCE [LARGE SCALE GENOMIC DNA]</scope>
    <source>
        <strain evidence="2 3">SR4</strain>
    </source>
</reference>
<dbReference type="FunFam" id="2.30.180.10:FF:000032">
    <property type="entry name" value="Fasciclin domain-containing protein, putative"/>
    <property type="match status" value="4"/>
</dbReference>
<dbReference type="PANTHER" id="PTHR10900">
    <property type="entry name" value="PERIOSTIN-RELATED"/>
    <property type="match status" value="1"/>
</dbReference>
<feature type="domain" description="FAS1" evidence="1">
    <location>
        <begin position="436"/>
        <end position="564"/>
    </location>
</feature>
<dbReference type="GO" id="GO:0005615">
    <property type="term" value="C:extracellular space"/>
    <property type="evidence" value="ECO:0007669"/>
    <property type="project" value="TreeGrafter"/>
</dbReference>
<keyword evidence="3" id="KW-1185">Reference proteome</keyword>
<gene>
    <name evidence="2" type="ORF">HGP29_12415</name>
</gene>
<dbReference type="Proteomes" id="UP000585050">
    <property type="component" value="Unassembled WGS sequence"/>
</dbReference>
<dbReference type="PANTHER" id="PTHR10900:SF77">
    <property type="entry name" value="FI19380P1"/>
    <property type="match status" value="1"/>
</dbReference>
<evidence type="ECO:0000313" key="3">
    <source>
        <dbReference type="Proteomes" id="UP000585050"/>
    </source>
</evidence>
<dbReference type="InterPro" id="IPR036378">
    <property type="entry name" value="FAS1_dom_sf"/>
</dbReference>